<evidence type="ECO:0000313" key="2">
    <source>
        <dbReference type="EMBL" id="CAD8633399.1"/>
    </source>
</evidence>
<feature type="region of interest" description="Disordered" evidence="1">
    <location>
        <begin position="1031"/>
        <end position="1056"/>
    </location>
</feature>
<dbReference type="EMBL" id="HBEZ01020033">
    <property type="protein sequence ID" value="CAD8633399.1"/>
    <property type="molecule type" value="Transcribed_RNA"/>
</dbReference>
<dbReference type="AlphaFoldDB" id="A0A7S0QIX0"/>
<name>A0A7S0QIX0_9CRYP</name>
<sequence length="1056" mass="120822">MDRSQIAALATAQKVMGWAFDRHQGRNMQLSDLLLYAIGECQAQLVTGQDGKPYAGGLCLIKRSMLPTASENHSTGNPWEQQPSYAEGVADVKRGCSMRLLQSAFVFSRPGESQFYNKEIPLSSKGAVAEELELSLAEMHILFVSNKLTAEDAKEKAYCLIFEKLGKDWDTIIARKKNSSSVLGDLNLYCLTGGMRHPSKCQDHIRSSWLEILGRPRTQFGELYTLYGPAFVAAWPEAYGQRFVHSFNPFTKKIECTVSQGNCSSGMKHPATFPITKHLKSILNLMQWSRIKQGHGTSLCIADISVDEEVFPNAMILNSEGNLPQESLFSNCSYISGQACDDTEEIPVPLVFHVSEQNSEVIPNRMLILPARTERQTKPRNKFSNILINMNLEKLFCNPLPHADPESAESFTSDLIQSKSVELRFAMFIGWKEKLGIDQYGEAMKLYIFVDSNIKNQWQQAKLFMKEDRTRSNILSFETKIISLIYSVQMFVFNILKEYAYELERKIYGHRIHSLKTENSIQFATCIRKVMALLLWSIEEPSLAQFNRKLFSLCKLAQKERGTHYRYWQSLSMPTAGVQREEQFVLARVWSCSEVEVENTLAGFSDSIGSGTSPQRTLRSKGLCMDQPHLGKKRRTERDLTFAEVCSAVKCALECVRVDPDQANDILCPEGCARNWDQVQMQRIFNNDIICELKSKNPEVMNILFNAESRNQEKIQDLSKSRRLQSFSSMRMQDVDIVQKLARMHSLLWCEWKNSINKVCLSLIDTDLVIAVSISRPPIPPYEGKGRELFYRRWEAYWMEDKIKHRRVTRLEIIWLGLMQNYNKKTKTINLWDTMNLDSVKVQTTKKILYTADLRQMYRLLRACPPGITELKELANLLPIDHFMRNMTEVVSDLVTMFCLFVLVSEGGAQAVKNVADESDQDSDVQETMVNVLAERERQLLVQRSIDLEGLKQVARCLSKNSDNKLMDIDDERSYQNMIAAAVKTEFAASGTAPESEGFKWPAFVQIILNGFVCRKMHLPLPREHVRIEEQTKLENDWSKREAKRSAKRQSELEEQ</sequence>
<evidence type="ECO:0000256" key="1">
    <source>
        <dbReference type="SAM" id="MobiDB-lite"/>
    </source>
</evidence>
<gene>
    <name evidence="2" type="ORF">CCUR1050_LOCUS11080</name>
</gene>
<proteinExistence type="predicted"/>
<organism evidence="2">
    <name type="scientific">Cryptomonas curvata</name>
    <dbReference type="NCBI Taxonomy" id="233186"/>
    <lineage>
        <taxon>Eukaryota</taxon>
        <taxon>Cryptophyceae</taxon>
        <taxon>Cryptomonadales</taxon>
        <taxon>Cryptomonadaceae</taxon>
        <taxon>Cryptomonas</taxon>
    </lineage>
</organism>
<protein>
    <submittedName>
        <fullName evidence="2">Uncharacterized protein</fullName>
    </submittedName>
</protein>
<reference evidence="2" key="1">
    <citation type="submission" date="2021-01" db="EMBL/GenBank/DDBJ databases">
        <authorList>
            <person name="Corre E."/>
            <person name="Pelletier E."/>
            <person name="Niang G."/>
            <person name="Scheremetjew M."/>
            <person name="Finn R."/>
            <person name="Kale V."/>
            <person name="Holt S."/>
            <person name="Cochrane G."/>
            <person name="Meng A."/>
            <person name="Brown T."/>
            <person name="Cohen L."/>
        </authorList>
    </citation>
    <scope>NUCLEOTIDE SEQUENCE</scope>
    <source>
        <strain evidence="2">CCAP979/52</strain>
    </source>
</reference>
<accession>A0A7S0QIX0</accession>